<keyword evidence="2" id="KW-1185">Reference proteome</keyword>
<dbReference type="Proteomes" id="UP001165065">
    <property type="component" value="Unassembled WGS sequence"/>
</dbReference>
<accession>A0A9W7GMI1</accession>
<name>A0A9W7GMI1_9STRA</name>
<dbReference type="OrthoDB" id="10473302at2759"/>
<dbReference type="AlphaFoldDB" id="A0A9W7GMI1"/>
<organism evidence="1 2">
    <name type="scientific">Triparma columacea</name>
    <dbReference type="NCBI Taxonomy" id="722753"/>
    <lineage>
        <taxon>Eukaryota</taxon>
        <taxon>Sar</taxon>
        <taxon>Stramenopiles</taxon>
        <taxon>Ochrophyta</taxon>
        <taxon>Bolidophyceae</taxon>
        <taxon>Parmales</taxon>
        <taxon>Triparmaceae</taxon>
        <taxon>Triparma</taxon>
    </lineage>
</organism>
<evidence type="ECO:0000313" key="2">
    <source>
        <dbReference type="Proteomes" id="UP001165065"/>
    </source>
</evidence>
<reference evidence="2" key="1">
    <citation type="journal article" date="2023" name="Commun. Biol.">
        <title>Genome analysis of Parmales, the sister group of diatoms, reveals the evolutionary specialization of diatoms from phago-mixotrophs to photoautotrophs.</title>
        <authorList>
            <person name="Ban H."/>
            <person name="Sato S."/>
            <person name="Yoshikawa S."/>
            <person name="Yamada K."/>
            <person name="Nakamura Y."/>
            <person name="Ichinomiya M."/>
            <person name="Sato N."/>
            <person name="Blanc-Mathieu R."/>
            <person name="Endo H."/>
            <person name="Kuwata A."/>
            <person name="Ogata H."/>
        </authorList>
    </citation>
    <scope>NUCLEOTIDE SEQUENCE [LARGE SCALE GENOMIC DNA]</scope>
</reference>
<protein>
    <submittedName>
        <fullName evidence="1">Uncharacterized protein</fullName>
    </submittedName>
</protein>
<sequence>MSSVTPSPSSHIVALTCQGRVQVYEVFKAGGTSEKAPGGGGVKVRQRRNVKDLRVLRFRKGTVRGGTDGGGERVWVWREGTDGLEWWKGYGDTDDGEGIEGVGGEGGGGYGWGVNGDRLAEGGREVERGKAWEGVGEGGKGEGGEEAVKLKHMALSNAGRERSRTFNKTAVELIEGCGSVKAMGEYVRAAVEEGIDGGDIEEVMRRGEGKAEEFGEGGKWREEVDDVRRARDVMRILGDGEEERGEEGEEEGNDEECVAYLGLSPPQASEIPALTLKELYSSIVTGTTMTSESFVNAVYARAARDVFWRRSVRRVVEILEGARGGNGGREEDAVKCMFKIKVGGGSGTNWAGVRKVVEDVVRRGKTDDDRAMSSLIKDVERDIDEEGRTERSALVGFVTAKIVGAQVREVTRGMEEKTKGEIKRGGEEWIGIERKARRRVLVGGRSVYERAAREQIGWGDDCSPPNLERKLVNWSVGSPIRAAQTDYLSECHWLEVNWSTVWNDTKGGSKTSTRHFLTNGTKPIIYYLPRFNHSPTLALKRAVLLARDFRESPSNTTSLNLAVTNLSLSPESFERSAVASVIFELVRPLCALMIDRDFERTMEYTEEEVGELLEDTAWALDVGNEARRVISLISPPSSSQQPYYLEEYADNTIDFEEHNPPLDRELVEFTYNYTLSSPQPSAVQTHEGLLVAMSVILRTKLEQESDSLSLDTVPSLLPGTYPQESWPFSRGCLSVPVAPSKPTAEQRGFLDKAILSSFTSTVHAGSAASTASASATTVLQPSSLNELTTLGSSWGLPPSVVSSMYVVSVWNLSRDMEVEEMLQSGLFSKESLDPETLVSGGMFIAAKRMQGIVEGFRKEKSLKGSLGMVDASMMLWVKDTSKSFPSSSPSAPPKPPSIQRTHQLILHLLRYEKHAEATGGGEEGRMERIHGLSIMSNILLSEAMKVKKGKG</sequence>
<comment type="caution">
    <text evidence="1">The sequence shown here is derived from an EMBL/GenBank/DDBJ whole genome shotgun (WGS) entry which is preliminary data.</text>
</comment>
<gene>
    <name evidence="1" type="ORF">TrCOL_g8379</name>
</gene>
<dbReference type="EMBL" id="BRYA01000352">
    <property type="protein sequence ID" value="GMI47614.1"/>
    <property type="molecule type" value="Genomic_DNA"/>
</dbReference>
<proteinExistence type="predicted"/>
<evidence type="ECO:0000313" key="1">
    <source>
        <dbReference type="EMBL" id="GMI47614.1"/>
    </source>
</evidence>